<dbReference type="Pfam" id="PF17921">
    <property type="entry name" value="Integrase_H2C2"/>
    <property type="match status" value="1"/>
</dbReference>
<dbReference type="PANTHER" id="PTHR47331">
    <property type="entry name" value="PHD-TYPE DOMAIN-CONTAINING PROTEIN"/>
    <property type="match status" value="1"/>
</dbReference>
<dbReference type="OrthoDB" id="6020750at2759"/>
<comment type="caution">
    <text evidence="2">The sequence shown here is derived from an EMBL/GenBank/DDBJ whole genome shotgun (WGS) entry which is preliminary data.</text>
</comment>
<reference evidence="2" key="1">
    <citation type="submission" date="2021-06" db="EMBL/GenBank/DDBJ databases">
        <authorList>
            <person name="Hodson N. C."/>
            <person name="Mongue J. A."/>
            <person name="Jaron S. K."/>
        </authorList>
    </citation>
    <scope>NUCLEOTIDE SEQUENCE</scope>
</reference>
<dbReference type="InterPro" id="IPR008042">
    <property type="entry name" value="Retrotrans_Pao"/>
</dbReference>
<dbReference type="InterPro" id="IPR041588">
    <property type="entry name" value="Integrase_H2C2"/>
</dbReference>
<organism evidence="2 3">
    <name type="scientific">Allacma fusca</name>
    <dbReference type="NCBI Taxonomy" id="39272"/>
    <lineage>
        <taxon>Eukaryota</taxon>
        <taxon>Metazoa</taxon>
        <taxon>Ecdysozoa</taxon>
        <taxon>Arthropoda</taxon>
        <taxon>Hexapoda</taxon>
        <taxon>Collembola</taxon>
        <taxon>Symphypleona</taxon>
        <taxon>Sminthuridae</taxon>
        <taxon>Allacma</taxon>
    </lineage>
</organism>
<protein>
    <recommendedName>
        <fullName evidence="1">Integrase catalytic domain-containing protein</fullName>
    </recommendedName>
</protein>
<dbReference type="PROSITE" id="PS50994">
    <property type="entry name" value="INTEGRASE"/>
    <property type="match status" value="1"/>
</dbReference>
<feature type="domain" description="Integrase catalytic" evidence="1">
    <location>
        <begin position="575"/>
        <end position="703"/>
    </location>
</feature>
<accession>A0A8J2J6X5</accession>
<proteinExistence type="predicted"/>
<evidence type="ECO:0000313" key="2">
    <source>
        <dbReference type="EMBL" id="CAG7702402.1"/>
    </source>
</evidence>
<dbReference type="GO" id="GO:0015074">
    <property type="term" value="P:DNA integration"/>
    <property type="evidence" value="ECO:0007669"/>
    <property type="project" value="InterPro"/>
</dbReference>
<dbReference type="Pfam" id="PF18701">
    <property type="entry name" value="DUF5641"/>
    <property type="match status" value="1"/>
</dbReference>
<dbReference type="AlphaFoldDB" id="A0A8J2J6X5"/>
<dbReference type="Pfam" id="PF05380">
    <property type="entry name" value="Peptidase_A17"/>
    <property type="match status" value="1"/>
</dbReference>
<name>A0A8J2J6X5_9HEXA</name>
<dbReference type="InterPro" id="IPR040676">
    <property type="entry name" value="DUF5641"/>
</dbReference>
<evidence type="ECO:0000259" key="1">
    <source>
        <dbReference type="PROSITE" id="PS50994"/>
    </source>
</evidence>
<gene>
    <name evidence="2" type="ORF">AFUS01_LOCUS4410</name>
</gene>
<dbReference type="Proteomes" id="UP000708208">
    <property type="component" value="Unassembled WGS sequence"/>
</dbReference>
<sequence>MFDFMVMEKVIIDDSTSLINSKFGWLVVGRIDKNHETPVFFSEIEMVENLWKLDAIGIDDSTSVEDIGDELAVKSFYDNIELIDNRYEVAWPWKEYPPDLKSNKGLAYGRLKSQMRKFEKNKELFDEYDKVIKYQESQGIIERVNESINDKEDLVHYLPHHEVLTPGFLCPVVLPAKLFIRYLWGKNLDWDDVLDEKDQKSWKELLDNLKCISNVEIDRYVFRGTNACNDFDLHCFVDASQKAYAATVYVKKNNLTRLVFAKSRLAPRNNLTIPKLELLAIYIGSQIVNFVKNEFSDVNIKNIYVWSDSKCVLSWLCSKKVLPKFVERIVKKIDKSFNYRYVPSAENPADIASRGAEVQDLNSFWWEGPTWLKEMEVAWPKAMNLQFESEPEPEPEPVLISNNTAVIQPPFKIDCTQFKTLNYLLDATLSYMKNVNPNNIVQKTEEAFNQWIMYIQNKNYPDISQPNPLGLKRDSQNIIRCHGRLVESCLDDNAKFPILLPEKEYFTHLLIEKIHIDNYHVGVSHTLSELRKNFWIPKGRSTVYYVLKKCANCKYYDGGPYKYPAIPPLPEFRVNQSSPFSCCGIDTFGPLYVSDNSVQKKVFVSIFVCMITRAIHLELLENMTTQEFLLAFRNFIALRTIPKFVISDNAPQFKITKSAFENLWQQIISDNDVIDFCKNNLIEWKLLPEYAPWHGGFYERLIGENDSNVLTPNDLMNTKFDFIPDIDNVKNIKRDVIVNLWKRSNDIINQFWNVWKFQYLTSLRERNISIKQKKNVVDLVPKVGDIVLIEGDKKFCPRGEWKVGKVINVNVSSDSNVRSAIVETKNSKLTRPINKLYPLETS</sequence>
<evidence type="ECO:0000313" key="3">
    <source>
        <dbReference type="Proteomes" id="UP000708208"/>
    </source>
</evidence>
<dbReference type="InterPro" id="IPR001584">
    <property type="entry name" value="Integrase_cat-core"/>
</dbReference>
<dbReference type="EMBL" id="CAJVCH010027506">
    <property type="protein sequence ID" value="CAG7702402.1"/>
    <property type="molecule type" value="Genomic_DNA"/>
</dbReference>
<keyword evidence="3" id="KW-1185">Reference proteome</keyword>